<evidence type="ECO:0000313" key="1">
    <source>
        <dbReference type="EMBL" id="GMN58429.1"/>
    </source>
</evidence>
<protein>
    <submittedName>
        <fullName evidence="1">Uncharacterized protein</fullName>
    </submittedName>
</protein>
<dbReference type="Proteomes" id="UP001187192">
    <property type="component" value="Unassembled WGS sequence"/>
</dbReference>
<accession>A0AA88IYP6</accession>
<gene>
    <name evidence="1" type="ORF">TIFTF001_027528</name>
</gene>
<sequence>MASLEDAPEEESLHKAFKKVARDPITAKCWHKLPTDGEEEKEKAHMRDTNHFDMHGTKFVLFPKLINGSPNFSEVLPNLKILNATRRIAWSI</sequence>
<dbReference type="AlphaFoldDB" id="A0AA88IYP6"/>
<comment type="caution">
    <text evidence="1">The sequence shown here is derived from an EMBL/GenBank/DDBJ whole genome shotgun (WGS) entry which is preliminary data.</text>
</comment>
<dbReference type="EMBL" id="BTGU01000078">
    <property type="protein sequence ID" value="GMN58429.1"/>
    <property type="molecule type" value="Genomic_DNA"/>
</dbReference>
<proteinExistence type="predicted"/>
<organism evidence="1 2">
    <name type="scientific">Ficus carica</name>
    <name type="common">Common fig</name>
    <dbReference type="NCBI Taxonomy" id="3494"/>
    <lineage>
        <taxon>Eukaryota</taxon>
        <taxon>Viridiplantae</taxon>
        <taxon>Streptophyta</taxon>
        <taxon>Embryophyta</taxon>
        <taxon>Tracheophyta</taxon>
        <taxon>Spermatophyta</taxon>
        <taxon>Magnoliopsida</taxon>
        <taxon>eudicotyledons</taxon>
        <taxon>Gunneridae</taxon>
        <taxon>Pentapetalae</taxon>
        <taxon>rosids</taxon>
        <taxon>fabids</taxon>
        <taxon>Rosales</taxon>
        <taxon>Moraceae</taxon>
        <taxon>Ficeae</taxon>
        <taxon>Ficus</taxon>
    </lineage>
</organism>
<keyword evidence="2" id="KW-1185">Reference proteome</keyword>
<reference evidence="1" key="1">
    <citation type="submission" date="2023-07" db="EMBL/GenBank/DDBJ databases">
        <title>draft genome sequence of fig (Ficus carica).</title>
        <authorList>
            <person name="Takahashi T."/>
            <person name="Nishimura K."/>
        </authorList>
    </citation>
    <scope>NUCLEOTIDE SEQUENCE</scope>
</reference>
<name>A0AA88IYP6_FICCA</name>
<evidence type="ECO:0000313" key="2">
    <source>
        <dbReference type="Proteomes" id="UP001187192"/>
    </source>
</evidence>